<dbReference type="GO" id="GO:0003729">
    <property type="term" value="F:mRNA binding"/>
    <property type="evidence" value="ECO:0007669"/>
    <property type="project" value="UniProtKB-ARBA"/>
</dbReference>
<feature type="repeat" description="PPR" evidence="4">
    <location>
        <begin position="206"/>
        <end position="240"/>
    </location>
</feature>
<evidence type="ECO:0000256" key="4">
    <source>
        <dbReference type="PROSITE-ProRule" id="PRU00708"/>
    </source>
</evidence>
<dbReference type="AlphaFoldDB" id="A0AAQ3T645"/>
<evidence type="ECO:0000259" key="5">
    <source>
        <dbReference type="Pfam" id="PF14432"/>
    </source>
</evidence>
<dbReference type="NCBIfam" id="TIGR00756">
    <property type="entry name" value="PPR"/>
    <property type="match status" value="4"/>
</dbReference>
<accession>A0AAQ3T645</accession>
<dbReference type="InterPro" id="IPR011990">
    <property type="entry name" value="TPR-like_helical_dom_sf"/>
</dbReference>
<gene>
    <name evidence="6" type="ORF">U9M48_015999</name>
</gene>
<evidence type="ECO:0000313" key="7">
    <source>
        <dbReference type="Proteomes" id="UP001341281"/>
    </source>
</evidence>
<dbReference type="PROSITE" id="PS51375">
    <property type="entry name" value="PPR"/>
    <property type="match status" value="4"/>
</dbReference>
<dbReference type="PANTHER" id="PTHR47926">
    <property type="entry name" value="PENTATRICOPEPTIDE REPEAT-CONTAINING PROTEIN"/>
    <property type="match status" value="1"/>
</dbReference>
<evidence type="ECO:0000256" key="2">
    <source>
        <dbReference type="ARBA" id="ARBA00022737"/>
    </source>
</evidence>
<dbReference type="InterPro" id="IPR002885">
    <property type="entry name" value="PPR_rpt"/>
</dbReference>
<organism evidence="6 7">
    <name type="scientific">Paspalum notatum var. saurae</name>
    <dbReference type="NCBI Taxonomy" id="547442"/>
    <lineage>
        <taxon>Eukaryota</taxon>
        <taxon>Viridiplantae</taxon>
        <taxon>Streptophyta</taxon>
        <taxon>Embryophyta</taxon>
        <taxon>Tracheophyta</taxon>
        <taxon>Spermatophyta</taxon>
        <taxon>Magnoliopsida</taxon>
        <taxon>Liliopsida</taxon>
        <taxon>Poales</taxon>
        <taxon>Poaceae</taxon>
        <taxon>PACMAD clade</taxon>
        <taxon>Panicoideae</taxon>
        <taxon>Andropogonodae</taxon>
        <taxon>Paspaleae</taxon>
        <taxon>Paspalinae</taxon>
        <taxon>Paspalum</taxon>
    </lineage>
</organism>
<dbReference type="InterPro" id="IPR046849">
    <property type="entry name" value="E2_motif"/>
</dbReference>
<dbReference type="Pfam" id="PF14432">
    <property type="entry name" value="DYW_deaminase"/>
    <property type="match status" value="1"/>
</dbReference>
<keyword evidence="3" id="KW-0809">Transit peptide</keyword>
<evidence type="ECO:0000313" key="6">
    <source>
        <dbReference type="EMBL" id="WVZ66832.1"/>
    </source>
</evidence>
<reference evidence="6 7" key="1">
    <citation type="submission" date="2024-02" db="EMBL/GenBank/DDBJ databases">
        <title>High-quality chromosome-scale genome assembly of Pensacola bahiagrass (Paspalum notatum Flugge var. saurae).</title>
        <authorList>
            <person name="Vega J.M."/>
            <person name="Podio M."/>
            <person name="Orjuela J."/>
            <person name="Siena L.A."/>
            <person name="Pessino S.C."/>
            <person name="Combes M.C."/>
            <person name="Mariac C."/>
            <person name="Albertini E."/>
            <person name="Pupilli F."/>
            <person name="Ortiz J.P.A."/>
            <person name="Leblanc O."/>
        </authorList>
    </citation>
    <scope>NUCLEOTIDE SEQUENCE [LARGE SCALE GENOMIC DNA]</scope>
    <source>
        <strain evidence="6">R1</strain>
        <tissue evidence="6">Leaf</tissue>
    </source>
</reference>
<feature type="repeat" description="PPR" evidence="4">
    <location>
        <begin position="175"/>
        <end position="205"/>
    </location>
</feature>
<keyword evidence="7" id="KW-1185">Reference proteome</keyword>
<proteinExistence type="inferred from homology"/>
<feature type="domain" description="DYW" evidence="5">
    <location>
        <begin position="522"/>
        <end position="614"/>
    </location>
</feature>
<evidence type="ECO:0000256" key="1">
    <source>
        <dbReference type="ARBA" id="ARBA00006643"/>
    </source>
</evidence>
<feature type="repeat" description="PPR" evidence="4">
    <location>
        <begin position="307"/>
        <end position="341"/>
    </location>
</feature>
<dbReference type="Pfam" id="PF20430">
    <property type="entry name" value="Eplus_motif"/>
    <property type="match status" value="1"/>
</dbReference>
<dbReference type="GO" id="GO:0009451">
    <property type="term" value="P:RNA modification"/>
    <property type="evidence" value="ECO:0007669"/>
    <property type="project" value="InterPro"/>
</dbReference>
<protein>
    <recommendedName>
        <fullName evidence="5">DYW domain-containing protein</fullName>
    </recommendedName>
</protein>
<dbReference type="EMBL" id="CP144747">
    <property type="protein sequence ID" value="WVZ66832.1"/>
    <property type="molecule type" value="Genomic_DNA"/>
</dbReference>
<dbReference type="GO" id="GO:0008270">
    <property type="term" value="F:zinc ion binding"/>
    <property type="evidence" value="ECO:0007669"/>
    <property type="project" value="InterPro"/>
</dbReference>
<keyword evidence="2" id="KW-0677">Repeat</keyword>
<sequence>MRRVRGGGAAAAARPEHLAAHARLVKSACPDAFLAATAMRGYLRACLPLQALLLLRSLLPRAPCLLGNSFSLSLALQASSAALSDSAPAVLGLGLRAASLHARALKSGFAAADLFVRTALVEAYAKAGRADLARAAFDEAPRRDVFLCNVMLAAYVARGEVAEARKVFDGMRERDLVSWNTMIHGYAVSGDVDMAREIFDGMEDRDAFSWSSMMSAYAKGRRSKDALRLWREMRAACATPDCITMVSVLSACGDMGALAVGTEVHQFVESSKVAVDVRLGTALIDMYAKCGDIENSLIVFHSMPSKDVLTWNSMIIGLANHGLGHDALSLFSRMVSEGLRPNEVTFVGVLTACTHLGLVSDGKKYFSSMGAVHGIAPKVEHFGCMVDLLGRSGHIEEARHLIRDMPFEPDAVIWRTLLGSCRIYKNVEVAEEAMAKLRVLDPHADGHYVLLSNIYAQANSWEGVAEMRKTLRREGIQRIPGRSSIEWQSATHEFVSGDRSHPRSKEIYEMLEEVMDRLRQAGYRPMTELVLQDIDEQSKERALAEHSEKLAVAFGLLTTPARSTLRITKNLRACEDCHSAIKLISLVYNRKLIIRDRNRFHHFSEGQCSCNDYWTDQKLPDEEQKSQERERMKTQLAHPIIGGWRTSHLYKSGEGVLSTWWLPDLVQVPRQGPGQDESVAIGVA</sequence>
<dbReference type="InterPro" id="IPR046848">
    <property type="entry name" value="E_motif"/>
</dbReference>
<dbReference type="Pfam" id="PF13041">
    <property type="entry name" value="PPR_2"/>
    <property type="match status" value="1"/>
</dbReference>
<name>A0AAQ3T645_PASNO</name>
<dbReference type="Proteomes" id="UP001341281">
    <property type="component" value="Chromosome 03"/>
</dbReference>
<dbReference type="InterPro" id="IPR032867">
    <property type="entry name" value="DYW_dom"/>
</dbReference>
<dbReference type="FunFam" id="1.25.40.10:FF:000690">
    <property type="entry name" value="Pentatricopeptide repeat-containing protein"/>
    <property type="match status" value="1"/>
</dbReference>
<evidence type="ECO:0000256" key="3">
    <source>
        <dbReference type="ARBA" id="ARBA00022946"/>
    </source>
</evidence>
<feature type="repeat" description="PPR" evidence="4">
    <location>
        <begin position="144"/>
        <end position="174"/>
    </location>
</feature>
<dbReference type="Gene3D" id="1.25.40.10">
    <property type="entry name" value="Tetratricopeptide repeat domain"/>
    <property type="match status" value="4"/>
</dbReference>
<dbReference type="InterPro" id="IPR046960">
    <property type="entry name" value="PPR_At4g14850-like_plant"/>
</dbReference>
<comment type="similarity">
    <text evidence="1">Belongs to the PPR family. PCMP-H subfamily.</text>
</comment>
<dbReference type="PANTHER" id="PTHR47926:SF344">
    <property type="entry name" value="OS07G0636900 PROTEIN"/>
    <property type="match status" value="1"/>
</dbReference>
<dbReference type="Pfam" id="PF01535">
    <property type="entry name" value="PPR"/>
    <property type="match status" value="5"/>
</dbReference>
<dbReference type="Pfam" id="PF20431">
    <property type="entry name" value="E_motif"/>
    <property type="match status" value="1"/>
</dbReference>